<dbReference type="AlphaFoldDB" id="A0AAV5WXR5"/>
<feature type="region of interest" description="Disordered" evidence="1">
    <location>
        <begin position="327"/>
        <end position="539"/>
    </location>
</feature>
<sequence>AAQYPNPFHSPHVDPVGSIIGLRVLYIDGNMCYVPVEPHVNFMINQQFGRKTSNPPIDEYSEQSRINGRSIIQELQTRQSHPDQRNSEEFDRGESGHYDGRRTGMNQDGGKASNSSSGVSSLSGEGEMDDPPWARPHPQPANGKRGTAAWRNESSVPRKSSMNRQPPGGFSSDLFGTGLSSASTQQSYQSHQSRRSQPHVYEPPPPQETRKMSARNNYPQPESVYDPWGRGGCGAPLKDNQGNVVADRRRMVGGTWNRSVDTTNQIDKDRTSNYVMHSRAAFPSLERPSIDWTTNNNHLPYFYAPTPTINNYSDYQDEFSNRRSMAHATSMPSLASKQMSNLSPADQHRAELELQIRDNRRRKEEERQKEIEMEKREIQRWEERNARIREEEEEAKRKAKEKAIALERRKAVIAEREARFEQQQQPRGRRTPPPQIERRDPDENEGEPKLEWWEKKPTWQERMEREPSAIIPTLRKGARTPSAPSRVPSVAGDRGDSRQSYRASDSVREHSARRTSLVHTPVQQRRAPPKKAEAFTITG</sequence>
<feature type="non-terminal residue" evidence="2">
    <location>
        <position position="1"/>
    </location>
</feature>
<dbReference type="GO" id="GO:0000922">
    <property type="term" value="C:spindle pole"/>
    <property type="evidence" value="ECO:0007669"/>
    <property type="project" value="InterPro"/>
</dbReference>
<feature type="compositionally biased region" description="Polar residues" evidence="1">
    <location>
        <begin position="330"/>
        <end position="344"/>
    </location>
</feature>
<name>A0AAV5WXR5_9BILA</name>
<feature type="region of interest" description="Disordered" evidence="1">
    <location>
        <begin position="75"/>
        <end position="241"/>
    </location>
</feature>
<dbReference type="PANTHER" id="PTHR21616:SF2">
    <property type="entry name" value="CENTROSOME AND SPINDLE POLE-ASSOCIATED PROTEIN 1"/>
    <property type="match status" value="1"/>
</dbReference>
<proteinExistence type="predicted"/>
<comment type="caution">
    <text evidence="2">The sequence shown here is derived from an EMBL/GenBank/DDBJ whole genome shotgun (WGS) entry which is preliminary data.</text>
</comment>
<feature type="compositionally biased region" description="Basic and acidic residues" evidence="1">
    <location>
        <begin position="493"/>
        <end position="512"/>
    </location>
</feature>
<accession>A0AAV5WXR5</accession>
<keyword evidence="3" id="KW-1185">Reference proteome</keyword>
<reference evidence="2" key="1">
    <citation type="submission" date="2023-10" db="EMBL/GenBank/DDBJ databases">
        <title>Genome assembly of Pristionchus species.</title>
        <authorList>
            <person name="Yoshida K."/>
            <person name="Sommer R.J."/>
        </authorList>
    </citation>
    <scope>NUCLEOTIDE SEQUENCE</scope>
    <source>
        <strain evidence="2">RS5133</strain>
    </source>
</reference>
<dbReference type="PANTHER" id="PTHR21616">
    <property type="entry name" value="CENTROSOME SPINDLE POLE ASSOCIATED PROTEIN"/>
    <property type="match status" value="1"/>
</dbReference>
<evidence type="ECO:0000313" key="2">
    <source>
        <dbReference type="EMBL" id="GMT36123.1"/>
    </source>
</evidence>
<organism evidence="2 3">
    <name type="scientific">Pristionchus fissidentatus</name>
    <dbReference type="NCBI Taxonomy" id="1538716"/>
    <lineage>
        <taxon>Eukaryota</taxon>
        <taxon>Metazoa</taxon>
        <taxon>Ecdysozoa</taxon>
        <taxon>Nematoda</taxon>
        <taxon>Chromadorea</taxon>
        <taxon>Rhabditida</taxon>
        <taxon>Rhabditina</taxon>
        <taxon>Diplogasteromorpha</taxon>
        <taxon>Diplogasteroidea</taxon>
        <taxon>Neodiplogasteridae</taxon>
        <taxon>Pristionchus</taxon>
    </lineage>
</organism>
<protein>
    <submittedName>
        <fullName evidence="2">Uncharacterized protein</fullName>
    </submittedName>
</protein>
<evidence type="ECO:0000256" key="1">
    <source>
        <dbReference type="SAM" id="MobiDB-lite"/>
    </source>
</evidence>
<dbReference type="EMBL" id="BTSY01000007">
    <property type="protein sequence ID" value="GMT36123.1"/>
    <property type="molecule type" value="Genomic_DNA"/>
</dbReference>
<dbReference type="GO" id="GO:0032467">
    <property type="term" value="P:positive regulation of cytokinesis"/>
    <property type="evidence" value="ECO:0007669"/>
    <property type="project" value="InterPro"/>
</dbReference>
<evidence type="ECO:0000313" key="3">
    <source>
        <dbReference type="Proteomes" id="UP001432322"/>
    </source>
</evidence>
<dbReference type="InterPro" id="IPR026708">
    <property type="entry name" value="CSPP1"/>
</dbReference>
<feature type="compositionally biased region" description="Basic and acidic residues" evidence="1">
    <location>
        <begin position="346"/>
        <end position="420"/>
    </location>
</feature>
<feature type="compositionally biased region" description="Polar residues" evidence="1">
    <location>
        <begin position="152"/>
        <end position="164"/>
    </location>
</feature>
<feature type="compositionally biased region" description="Low complexity" evidence="1">
    <location>
        <begin position="180"/>
        <end position="191"/>
    </location>
</feature>
<feature type="compositionally biased region" description="Basic and acidic residues" evidence="1">
    <location>
        <begin position="436"/>
        <end position="467"/>
    </location>
</feature>
<feature type="compositionally biased region" description="Basic and acidic residues" evidence="1">
    <location>
        <begin position="80"/>
        <end position="102"/>
    </location>
</feature>
<dbReference type="Proteomes" id="UP001432322">
    <property type="component" value="Unassembled WGS sequence"/>
</dbReference>
<gene>
    <name evidence="2" type="ORF">PFISCL1PPCAC_27420</name>
</gene>
<feature type="compositionally biased region" description="Low complexity" evidence="1">
    <location>
        <begin position="109"/>
        <end position="125"/>
    </location>
</feature>
<dbReference type="GO" id="GO:0005874">
    <property type="term" value="C:microtubule"/>
    <property type="evidence" value="ECO:0007669"/>
    <property type="project" value="InterPro"/>
</dbReference>
<dbReference type="GO" id="GO:0005813">
    <property type="term" value="C:centrosome"/>
    <property type="evidence" value="ECO:0007669"/>
    <property type="project" value="InterPro"/>
</dbReference>